<evidence type="ECO:0000313" key="3">
    <source>
        <dbReference type="Proteomes" id="UP001194729"/>
    </source>
</evidence>
<gene>
    <name evidence="2" type="ORF">FNJ87_05975</name>
</gene>
<name>A0ABS0A3G4_9FLAO</name>
<sequence length="220" mass="26304">MISYYFRFLILMFLPCINIAQVADNFIMQPSINVRWDNTGRWRFNSAIEHRSKINNGWEALHIQATQFASYEVGFYSQIGVGVMYREIFDDELPEELRFTEQFVYARKYNDLKVAHRLRWDQRIRGERLTHRWRYRLSASIPLNGDTVDVTEYYVTSSIESIFKAQVKEKPGYDQRVALGIGRALDRKIKLQLMTEYRWENYTQDITRSVFLYLGVFYSL</sequence>
<proteinExistence type="predicted"/>
<feature type="signal peptide" evidence="1">
    <location>
        <begin position="1"/>
        <end position="22"/>
    </location>
</feature>
<reference evidence="2 3" key="1">
    <citation type="submission" date="2020-11" db="EMBL/GenBank/DDBJ databases">
        <title>P. mediterranea TC4 genome.</title>
        <authorList>
            <person name="Molmeret M."/>
        </authorList>
    </citation>
    <scope>NUCLEOTIDE SEQUENCE [LARGE SCALE GENOMIC DNA]</scope>
    <source>
        <strain evidence="2 3">TC4</strain>
    </source>
</reference>
<feature type="chain" id="PRO_5047249778" evidence="1">
    <location>
        <begin position="23"/>
        <end position="220"/>
    </location>
</feature>
<organism evidence="2 3">
    <name type="scientific">Nonlabens mediterrranea</name>
    <dbReference type="NCBI Taxonomy" id="1419947"/>
    <lineage>
        <taxon>Bacteria</taxon>
        <taxon>Pseudomonadati</taxon>
        <taxon>Bacteroidota</taxon>
        <taxon>Flavobacteriia</taxon>
        <taxon>Flavobacteriales</taxon>
        <taxon>Flavobacteriaceae</taxon>
        <taxon>Nonlabens</taxon>
    </lineage>
</organism>
<comment type="caution">
    <text evidence="2">The sequence shown here is derived from an EMBL/GenBank/DDBJ whole genome shotgun (WGS) entry which is preliminary data.</text>
</comment>
<dbReference type="Pfam" id="PF10677">
    <property type="entry name" value="DUF2490"/>
    <property type="match status" value="1"/>
</dbReference>
<evidence type="ECO:0000313" key="2">
    <source>
        <dbReference type="EMBL" id="MBF4983901.1"/>
    </source>
</evidence>
<keyword evidence="3" id="KW-1185">Reference proteome</keyword>
<dbReference type="EMBL" id="JADKYU010000307">
    <property type="protein sequence ID" value="MBF4983901.1"/>
    <property type="molecule type" value="Genomic_DNA"/>
</dbReference>
<keyword evidence="1" id="KW-0732">Signal</keyword>
<dbReference type="Proteomes" id="UP001194729">
    <property type="component" value="Unassembled WGS sequence"/>
</dbReference>
<accession>A0ABS0A3G4</accession>
<evidence type="ECO:0000256" key="1">
    <source>
        <dbReference type="SAM" id="SignalP"/>
    </source>
</evidence>
<protein>
    <submittedName>
        <fullName evidence="2">DUF2490 domain-containing protein</fullName>
    </submittedName>
</protein>
<dbReference type="InterPro" id="IPR019619">
    <property type="entry name" value="DUF2490"/>
</dbReference>